<protein>
    <submittedName>
        <fullName evidence="3">Uncharacterized protein (DUF1501 family)</fullName>
    </submittedName>
</protein>
<comment type="caution">
    <text evidence="3">The sequence shown here is derived from an EMBL/GenBank/DDBJ whole genome shotgun (WGS) entry which is preliminary data.</text>
</comment>
<organism evidence="3 4">
    <name type="scientific">Herbihabitans rhizosphaerae</name>
    <dbReference type="NCBI Taxonomy" id="1872711"/>
    <lineage>
        <taxon>Bacteria</taxon>
        <taxon>Bacillati</taxon>
        <taxon>Actinomycetota</taxon>
        <taxon>Actinomycetes</taxon>
        <taxon>Pseudonocardiales</taxon>
        <taxon>Pseudonocardiaceae</taxon>
        <taxon>Herbihabitans</taxon>
    </lineage>
</organism>
<evidence type="ECO:0000313" key="4">
    <source>
        <dbReference type="Proteomes" id="UP000294257"/>
    </source>
</evidence>
<reference evidence="3 4" key="1">
    <citation type="submission" date="2019-02" db="EMBL/GenBank/DDBJ databases">
        <title>Genomic Encyclopedia of Type Strains, Phase IV (KMG-IV): sequencing the most valuable type-strain genomes for metagenomic binning, comparative biology and taxonomic classification.</title>
        <authorList>
            <person name="Goeker M."/>
        </authorList>
    </citation>
    <scope>NUCLEOTIDE SEQUENCE [LARGE SCALE GENOMIC DNA]</scope>
    <source>
        <strain evidence="3 4">DSM 101727</strain>
    </source>
</reference>
<dbReference type="RefSeq" id="WP_423202166.1">
    <property type="nucleotide sequence ID" value="NZ_SGWQ01000004.1"/>
</dbReference>
<gene>
    <name evidence="3" type="ORF">EV193_10497</name>
</gene>
<feature type="chain" id="PRO_5039252734" evidence="2">
    <location>
        <begin position="23"/>
        <end position="416"/>
    </location>
</feature>
<dbReference type="EMBL" id="SGWQ01000004">
    <property type="protein sequence ID" value="RZS38886.1"/>
    <property type="molecule type" value="Genomic_DNA"/>
</dbReference>
<dbReference type="AlphaFoldDB" id="A0A4Q7KR57"/>
<dbReference type="InterPro" id="IPR006311">
    <property type="entry name" value="TAT_signal"/>
</dbReference>
<evidence type="ECO:0000256" key="2">
    <source>
        <dbReference type="SAM" id="SignalP"/>
    </source>
</evidence>
<accession>A0A4Q7KR57</accession>
<sequence length="416" mass="43900">MDKLTRRRFLTMSGVTAAGALAVGATQVNWDDLLTAAERDPLPPDAGVLVVVTLYGGNDGLNTVVPAGDRAYQDARPALAYKPNEVLDLGEGLGLNPGMKGLKSLWDERRLAVVRGVGYPKPDRSHFRSMAIWQTASPQTQSRTGWVGRWLDTTGDDPLRAVSVEPVLPPLLAGEKTAGACLPASGLNLPKGQLGAAFRALGTPSPGEGAEQALAAKSVTDLHRAAEVLGAALRESKEQEDHDFDEERNKGASAGGGGGLAGQLDLIAGLVEVGVPTRVYSTSLGGFDTHADERGTQQRLLTELDVALSGFARRLATTDRGRQVVVLVYSEFGRRVRANGSQGTDHGTAGPLFVLGDQVRGGFHGEQPSLTDLDDGDLKATVDFRDVYGSMLERVLGADAGRVIGDHRGRLDAVIT</sequence>
<evidence type="ECO:0000256" key="1">
    <source>
        <dbReference type="SAM" id="MobiDB-lite"/>
    </source>
</evidence>
<dbReference type="Pfam" id="PF07394">
    <property type="entry name" value="DUF1501"/>
    <property type="match status" value="1"/>
</dbReference>
<dbReference type="PANTHER" id="PTHR43737">
    <property type="entry name" value="BLL7424 PROTEIN"/>
    <property type="match status" value="1"/>
</dbReference>
<evidence type="ECO:0000313" key="3">
    <source>
        <dbReference type="EMBL" id="RZS38886.1"/>
    </source>
</evidence>
<dbReference type="PROSITE" id="PS51318">
    <property type="entry name" value="TAT"/>
    <property type="match status" value="1"/>
</dbReference>
<name>A0A4Q7KR57_9PSEU</name>
<dbReference type="Proteomes" id="UP000294257">
    <property type="component" value="Unassembled WGS sequence"/>
</dbReference>
<keyword evidence="2" id="KW-0732">Signal</keyword>
<feature type="region of interest" description="Disordered" evidence="1">
    <location>
        <begin position="234"/>
        <end position="257"/>
    </location>
</feature>
<dbReference type="InterPro" id="IPR010869">
    <property type="entry name" value="DUF1501"/>
</dbReference>
<proteinExistence type="predicted"/>
<keyword evidence="4" id="KW-1185">Reference proteome</keyword>
<feature type="compositionally biased region" description="Basic and acidic residues" evidence="1">
    <location>
        <begin position="234"/>
        <end position="250"/>
    </location>
</feature>
<dbReference type="PANTHER" id="PTHR43737:SF1">
    <property type="entry name" value="DUF1501 DOMAIN-CONTAINING PROTEIN"/>
    <property type="match status" value="1"/>
</dbReference>
<feature type="signal peptide" evidence="2">
    <location>
        <begin position="1"/>
        <end position="22"/>
    </location>
</feature>